<evidence type="ECO:0000256" key="1">
    <source>
        <dbReference type="ARBA" id="ARBA00022603"/>
    </source>
</evidence>
<dbReference type="GO" id="GO:1904047">
    <property type="term" value="F:S-adenosyl-L-methionine binding"/>
    <property type="evidence" value="ECO:0007669"/>
    <property type="project" value="TreeGrafter"/>
</dbReference>
<dbReference type="PANTHER" id="PTHR30481:SF3">
    <property type="entry name" value="DNA ADENINE METHYLASE"/>
    <property type="match status" value="1"/>
</dbReference>
<proteinExistence type="predicted"/>
<dbReference type="PANTHER" id="PTHR30481">
    <property type="entry name" value="DNA ADENINE METHYLASE"/>
    <property type="match status" value="1"/>
</dbReference>
<evidence type="ECO:0000256" key="3">
    <source>
        <dbReference type="ARBA" id="ARBA00022691"/>
    </source>
</evidence>
<keyword evidence="2" id="KW-0808">Transferase</keyword>
<organism evidence="4 5">
    <name type="scientific">Cohnella fermenti</name>
    <dbReference type="NCBI Taxonomy" id="2565925"/>
    <lineage>
        <taxon>Bacteria</taxon>
        <taxon>Bacillati</taxon>
        <taxon>Bacillota</taxon>
        <taxon>Bacilli</taxon>
        <taxon>Bacillales</taxon>
        <taxon>Paenibacillaceae</taxon>
        <taxon>Cohnella</taxon>
    </lineage>
</organism>
<dbReference type="SUPFAM" id="SSF53335">
    <property type="entry name" value="S-adenosyl-L-methionine-dependent methyltransferases"/>
    <property type="match status" value="1"/>
</dbReference>
<dbReference type="InterPro" id="IPR029063">
    <property type="entry name" value="SAM-dependent_MTases_sf"/>
</dbReference>
<dbReference type="EMBL" id="SSOB01000007">
    <property type="protein sequence ID" value="THF82261.1"/>
    <property type="molecule type" value="Genomic_DNA"/>
</dbReference>
<protein>
    <submittedName>
        <fullName evidence="4">Uncharacterized protein</fullName>
    </submittedName>
</protein>
<dbReference type="AlphaFoldDB" id="A0A4S4C902"/>
<dbReference type="GO" id="GO:0006298">
    <property type="term" value="P:mismatch repair"/>
    <property type="evidence" value="ECO:0007669"/>
    <property type="project" value="TreeGrafter"/>
</dbReference>
<dbReference type="Proteomes" id="UP000310636">
    <property type="component" value="Unassembled WGS sequence"/>
</dbReference>
<evidence type="ECO:0000313" key="5">
    <source>
        <dbReference type="Proteomes" id="UP000310636"/>
    </source>
</evidence>
<gene>
    <name evidence="4" type="ORF">E6C55_06910</name>
</gene>
<dbReference type="OrthoDB" id="9805629at2"/>
<reference evidence="4 5" key="1">
    <citation type="submission" date="2019-04" db="EMBL/GenBank/DDBJ databases">
        <title>Cohnella sp. nov. isolated from preserved vegetables.</title>
        <authorList>
            <person name="Lin S.-Y."/>
            <person name="Hung M.-H."/>
            <person name="Young C.-C."/>
        </authorList>
    </citation>
    <scope>NUCLEOTIDE SEQUENCE [LARGE SCALE GENOMIC DNA]</scope>
    <source>
        <strain evidence="4 5">CC-MHH1044</strain>
    </source>
</reference>
<keyword evidence="1" id="KW-0489">Methyltransferase</keyword>
<keyword evidence="5" id="KW-1185">Reference proteome</keyword>
<evidence type="ECO:0000256" key="2">
    <source>
        <dbReference type="ARBA" id="ARBA00022679"/>
    </source>
</evidence>
<accession>A0A4S4C902</accession>
<dbReference type="GO" id="GO:0043565">
    <property type="term" value="F:sequence-specific DNA binding"/>
    <property type="evidence" value="ECO:0007669"/>
    <property type="project" value="TreeGrafter"/>
</dbReference>
<sequence length="393" mass="46279">MTLTPDVEVPHFIKYMGSKKKIIDFVVNAINEVHTGGPICDLFAGSSVLSGVLRNQSQVISNDIQEYSSVLAKAYLTNYQWSMHPNLIDDVVQRARSRVEEFLAANPQLQFDYNREFTVEEFVALEESQRSLIHHDFSQFEYHLFTKYYSGTYWSFDQCVWIDAFRSVAEEYRETPFYNAILASLMFAMSYNSQSTGHYAQYRDATNDSSMADIHIYRRKEIEPYFSRKMDELINTLHENRHPFEVYSLDYLDCLEMIPERTVVYADPPYAFVHYSRFYHAIETLVRYDYPDVRYKGRYRTDRHQSPFCIRTQVEDAFRQMFQKIRDKRSNLVLSYSNTGMIELDQLENLAIATFGRNYSVEVQTIEYLHSTMGRKEDKSRNVEEAVVIAKLL</sequence>
<dbReference type="GO" id="GO:0032259">
    <property type="term" value="P:methylation"/>
    <property type="evidence" value="ECO:0007669"/>
    <property type="project" value="UniProtKB-KW"/>
</dbReference>
<dbReference type="Gene3D" id="3.40.50.150">
    <property type="entry name" value="Vaccinia Virus protein VP39"/>
    <property type="match status" value="1"/>
</dbReference>
<dbReference type="Pfam" id="PF02086">
    <property type="entry name" value="MethyltransfD12"/>
    <property type="match status" value="1"/>
</dbReference>
<keyword evidence="3" id="KW-0949">S-adenosyl-L-methionine</keyword>
<name>A0A4S4C902_9BACL</name>
<evidence type="ECO:0000313" key="4">
    <source>
        <dbReference type="EMBL" id="THF82261.1"/>
    </source>
</evidence>
<comment type="caution">
    <text evidence="4">The sequence shown here is derived from an EMBL/GenBank/DDBJ whole genome shotgun (WGS) entry which is preliminary data.</text>
</comment>
<dbReference type="InterPro" id="IPR012327">
    <property type="entry name" value="MeTrfase_D12"/>
</dbReference>
<dbReference type="GO" id="GO:0009307">
    <property type="term" value="P:DNA restriction-modification system"/>
    <property type="evidence" value="ECO:0007669"/>
    <property type="project" value="InterPro"/>
</dbReference>
<dbReference type="GO" id="GO:0009007">
    <property type="term" value="F:site-specific DNA-methyltransferase (adenine-specific) activity"/>
    <property type="evidence" value="ECO:0007669"/>
    <property type="project" value="UniProtKB-EC"/>
</dbReference>